<comment type="caution">
    <text evidence="1">The sequence shown here is derived from an EMBL/GenBank/DDBJ whole genome shotgun (WGS) entry which is preliminary data.</text>
</comment>
<organism evidence="1 2">
    <name type="scientific">Rhizobium leucaenae</name>
    <dbReference type="NCBI Taxonomy" id="29450"/>
    <lineage>
        <taxon>Bacteria</taxon>
        <taxon>Pseudomonadati</taxon>
        <taxon>Pseudomonadota</taxon>
        <taxon>Alphaproteobacteria</taxon>
        <taxon>Hyphomicrobiales</taxon>
        <taxon>Rhizobiaceae</taxon>
        <taxon>Rhizobium/Agrobacterium group</taxon>
        <taxon>Rhizobium</taxon>
    </lineage>
</organism>
<evidence type="ECO:0000313" key="1">
    <source>
        <dbReference type="EMBL" id="MBB4567630.1"/>
    </source>
</evidence>
<evidence type="ECO:0000313" key="2">
    <source>
        <dbReference type="Proteomes" id="UP000543836"/>
    </source>
</evidence>
<accession>A0A7W7EJB7</accession>
<sequence length="140" mass="16179">MIDIFVLTETLKAIDQHEFSHCPCNRLFQLDPWNGRTAVLKSYMGLVARIQTNGQASLVHREPELKLKPSKFLDTIGWTKNQRMRRLAKTENMIENQGELAVLYGFRRSYGDGCDVIPSFRIFAKAMDRDMPKSWWSSPA</sequence>
<keyword evidence="2" id="KW-1185">Reference proteome</keyword>
<reference evidence="1 2" key="1">
    <citation type="submission" date="2020-08" db="EMBL/GenBank/DDBJ databases">
        <title>Genomic Encyclopedia of Type Strains, Phase IV (KMG-V): Genome sequencing to study the core and pangenomes of soil and plant-associated prokaryotes.</title>
        <authorList>
            <person name="Whitman W."/>
        </authorList>
    </citation>
    <scope>NUCLEOTIDE SEQUENCE [LARGE SCALE GENOMIC DNA]</scope>
    <source>
        <strain evidence="1 2">SEMIA 492</strain>
    </source>
</reference>
<dbReference type="Proteomes" id="UP000543836">
    <property type="component" value="Unassembled WGS sequence"/>
</dbReference>
<proteinExistence type="predicted"/>
<dbReference type="EMBL" id="JACIIG010000003">
    <property type="protein sequence ID" value="MBB4567630.1"/>
    <property type="molecule type" value="Genomic_DNA"/>
</dbReference>
<dbReference type="AlphaFoldDB" id="A0A7W7EJB7"/>
<gene>
    <name evidence="1" type="ORF">GGE60_001733</name>
</gene>
<protein>
    <submittedName>
        <fullName evidence="1">Uncharacterized protein</fullName>
    </submittedName>
</protein>
<name>A0A7W7EJB7_9HYPH</name>